<dbReference type="AlphaFoldDB" id="D6TR97"/>
<sequence>MKRMTSISFVALLLAIAVLVLPASSVGTAHAATVTPNTNTSHCSTLGTLIESDPILNGSTKIGELDIYYNSSTGWNCAKTVALGSAYGVPKAMGVLIVTCANTTPSRSCNTAGQTLDIDQGTYSYYAGPVGVYGKGHCIAAAGSIYGSVLDNTGYRVGTGASHCG</sequence>
<dbReference type="RefSeq" id="WP_007913272.1">
    <property type="nucleotide sequence ID" value="NZ_ADVG01000002.1"/>
</dbReference>
<evidence type="ECO:0008006" key="4">
    <source>
        <dbReference type="Google" id="ProtNLM"/>
    </source>
</evidence>
<keyword evidence="1" id="KW-0732">Signal</keyword>
<keyword evidence="3" id="KW-1185">Reference proteome</keyword>
<comment type="caution">
    <text evidence="2">The sequence shown here is derived from an EMBL/GenBank/DDBJ whole genome shotgun (WGS) entry which is preliminary data.</text>
</comment>
<evidence type="ECO:0000313" key="2">
    <source>
        <dbReference type="EMBL" id="EFH87796.1"/>
    </source>
</evidence>
<dbReference type="Proteomes" id="UP000004508">
    <property type="component" value="Unassembled WGS sequence"/>
</dbReference>
<dbReference type="OrthoDB" id="1099523at2"/>
<dbReference type="eggNOG" id="ENOG502ZWZ3">
    <property type="taxonomic scope" value="Bacteria"/>
</dbReference>
<protein>
    <recommendedName>
        <fullName evidence="4">Spore-associated protein A</fullName>
    </recommendedName>
</protein>
<dbReference type="EMBL" id="ADVG01000002">
    <property type="protein sequence ID" value="EFH87796.1"/>
    <property type="molecule type" value="Genomic_DNA"/>
</dbReference>
<evidence type="ECO:0000313" key="3">
    <source>
        <dbReference type="Proteomes" id="UP000004508"/>
    </source>
</evidence>
<feature type="chain" id="PRO_5003088540" description="Spore-associated protein A" evidence="1">
    <location>
        <begin position="32"/>
        <end position="165"/>
    </location>
</feature>
<name>D6TR97_KTERA</name>
<gene>
    <name evidence="2" type="ORF">Krac_9147</name>
</gene>
<dbReference type="InParanoid" id="D6TR97"/>
<proteinExistence type="predicted"/>
<reference evidence="2 3" key="1">
    <citation type="journal article" date="2011" name="Stand. Genomic Sci.">
        <title>Non-contiguous finished genome sequence and contextual data of the filamentous soil bacterium Ktedonobacter racemifer type strain (SOSP1-21).</title>
        <authorList>
            <person name="Chang Y.J."/>
            <person name="Land M."/>
            <person name="Hauser L."/>
            <person name="Chertkov O."/>
            <person name="Del Rio T.G."/>
            <person name="Nolan M."/>
            <person name="Copeland A."/>
            <person name="Tice H."/>
            <person name="Cheng J.F."/>
            <person name="Lucas S."/>
            <person name="Han C."/>
            <person name="Goodwin L."/>
            <person name="Pitluck S."/>
            <person name="Ivanova N."/>
            <person name="Ovchinikova G."/>
            <person name="Pati A."/>
            <person name="Chen A."/>
            <person name="Palaniappan K."/>
            <person name="Mavromatis K."/>
            <person name="Liolios K."/>
            <person name="Brettin T."/>
            <person name="Fiebig A."/>
            <person name="Rohde M."/>
            <person name="Abt B."/>
            <person name="Goker M."/>
            <person name="Detter J.C."/>
            <person name="Woyke T."/>
            <person name="Bristow J."/>
            <person name="Eisen J.A."/>
            <person name="Markowitz V."/>
            <person name="Hugenholtz P."/>
            <person name="Kyrpides N.C."/>
            <person name="Klenk H.P."/>
            <person name="Lapidus A."/>
        </authorList>
    </citation>
    <scope>NUCLEOTIDE SEQUENCE [LARGE SCALE GENOMIC DNA]</scope>
    <source>
        <strain evidence="3">DSM 44963</strain>
    </source>
</reference>
<organism evidence="2 3">
    <name type="scientific">Ktedonobacter racemifer DSM 44963</name>
    <dbReference type="NCBI Taxonomy" id="485913"/>
    <lineage>
        <taxon>Bacteria</taxon>
        <taxon>Bacillati</taxon>
        <taxon>Chloroflexota</taxon>
        <taxon>Ktedonobacteria</taxon>
        <taxon>Ktedonobacterales</taxon>
        <taxon>Ktedonobacteraceae</taxon>
        <taxon>Ktedonobacter</taxon>
    </lineage>
</organism>
<feature type="signal peptide" evidence="1">
    <location>
        <begin position="1"/>
        <end position="31"/>
    </location>
</feature>
<accession>D6TR97</accession>
<evidence type="ECO:0000256" key="1">
    <source>
        <dbReference type="SAM" id="SignalP"/>
    </source>
</evidence>